<gene>
    <name evidence="2" type="ORF">EA71_03034</name>
</gene>
<proteinExistence type="predicted"/>
<dbReference type="PROSITE" id="PS51819">
    <property type="entry name" value="VOC"/>
    <property type="match status" value="1"/>
</dbReference>
<dbReference type="RefSeq" id="WP_113846455.1">
    <property type="nucleotide sequence ID" value="NZ_CP116579.1"/>
</dbReference>
<evidence type="ECO:0000313" key="2">
    <source>
        <dbReference type="EMBL" id="RCA09423.1"/>
    </source>
</evidence>
<dbReference type="EMBL" id="LEPB01000009">
    <property type="protein sequence ID" value="RCA09423.1"/>
    <property type="molecule type" value="Genomic_DNA"/>
</dbReference>
<dbReference type="PANTHER" id="PTHR36437">
    <property type="entry name" value="GLYOXALASE/BLEOMYCIN RESISTANCE PROTEIN/DIOXYGENASE"/>
    <property type="match status" value="1"/>
</dbReference>
<dbReference type="AlphaFoldDB" id="A0A367CCY9"/>
<dbReference type="Pfam" id="PF00903">
    <property type="entry name" value="Glyoxalase"/>
    <property type="match status" value="1"/>
</dbReference>
<comment type="caution">
    <text evidence="2">The sequence shown here is derived from an EMBL/GenBank/DDBJ whole genome shotgun (WGS) entry which is preliminary data.</text>
</comment>
<dbReference type="InterPro" id="IPR004360">
    <property type="entry name" value="Glyas_Fos-R_dOase_dom"/>
</dbReference>
<dbReference type="SUPFAM" id="SSF54593">
    <property type="entry name" value="Glyoxalase/Bleomycin resistance protein/Dihydroxybiphenyl dioxygenase"/>
    <property type="match status" value="1"/>
</dbReference>
<dbReference type="InterPro" id="IPR037523">
    <property type="entry name" value="VOC_core"/>
</dbReference>
<protein>
    <submittedName>
        <fullName evidence="2">Glyoxalase</fullName>
    </submittedName>
</protein>
<dbReference type="Gene3D" id="3.10.180.10">
    <property type="entry name" value="2,3-Dihydroxybiphenyl 1,2-Dioxygenase, domain 1"/>
    <property type="match status" value="1"/>
</dbReference>
<dbReference type="PANTHER" id="PTHR36437:SF2">
    <property type="entry name" value="GLYOXALASE_BLEOMYCIN RESISTANCE PROTEIN_DIOXYGENASE"/>
    <property type="match status" value="1"/>
</dbReference>
<dbReference type="InterPro" id="IPR029068">
    <property type="entry name" value="Glyas_Bleomycin-R_OHBP_Dase"/>
</dbReference>
<evidence type="ECO:0000313" key="3">
    <source>
        <dbReference type="Proteomes" id="UP000252797"/>
    </source>
</evidence>
<sequence>MIGKTRVMLYAEDVEKISQFFVEKLGATVSETVELPEEFHSVIVAISSEFELGIFPKVFVQRFSPEVLGTPPSILFFTDRFEEIYEQMENPGEIMDNNGVLTFNFSDPEGNYFVIGQMERKEEENESN</sequence>
<reference evidence="2 3" key="1">
    <citation type="submission" date="2015-06" db="EMBL/GenBank/DDBJ databases">
        <title>The Genome Sequence of Enterococcus durans 4EA1.</title>
        <authorList>
            <consortium name="The Broad Institute Genomics Platform"/>
            <consortium name="The Broad Institute Genome Sequencing Center for Infectious Disease"/>
            <person name="Earl A.M."/>
            <person name="Van Tyne D."/>
            <person name="Lebreton F."/>
            <person name="Saavedra J.T."/>
            <person name="Gilmore M.S."/>
            <person name="Manson Mcguire A."/>
            <person name="Clock S."/>
            <person name="Crupain M."/>
            <person name="Rangan U."/>
            <person name="Young S."/>
            <person name="Abouelleil A."/>
            <person name="Cao P."/>
            <person name="Chapman S.B."/>
            <person name="Griggs A."/>
            <person name="Priest M."/>
            <person name="Shea T."/>
            <person name="Wortman J."/>
            <person name="Nusbaum C."/>
            <person name="Birren B."/>
        </authorList>
    </citation>
    <scope>NUCLEOTIDE SEQUENCE [LARGE SCALE GENOMIC DNA]</scope>
    <source>
        <strain evidence="2 3">4EA1</strain>
    </source>
</reference>
<feature type="domain" description="VOC" evidence="1">
    <location>
        <begin position="3"/>
        <end position="118"/>
    </location>
</feature>
<name>A0A367CCY9_9ENTE</name>
<organism evidence="2 3">
    <name type="scientific">Enterococcus durans</name>
    <dbReference type="NCBI Taxonomy" id="53345"/>
    <lineage>
        <taxon>Bacteria</taxon>
        <taxon>Bacillati</taxon>
        <taxon>Bacillota</taxon>
        <taxon>Bacilli</taxon>
        <taxon>Lactobacillales</taxon>
        <taxon>Enterococcaceae</taxon>
        <taxon>Enterococcus</taxon>
    </lineage>
</organism>
<dbReference type="Proteomes" id="UP000252797">
    <property type="component" value="Unassembled WGS sequence"/>
</dbReference>
<dbReference type="STRING" id="53345.LIU_13310"/>
<accession>A0A367CCY9</accession>
<evidence type="ECO:0000259" key="1">
    <source>
        <dbReference type="PROSITE" id="PS51819"/>
    </source>
</evidence>